<accession>A0A1C4GRN3</accession>
<sequence length="132" mass="14693">MNTRSFAMFVSYRNERCNSAISKALILGIFILGLESCDVPSYAKGVHPHGELALVGYKLSTGAQSARAFFVREISMRSHVMVKLERDIFICAGHLLSLSTNPFQLCHPHLVVNGKAPLVQQERINHAYTNSF</sequence>
<name>A0A1C4GRN3_9GAMM</name>
<evidence type="ECO:0000313" key="1">
    <source>
        <dbReference type="EMBL" id="SCC70839.1"/>
    </source>
</evidence>
<organism evidence="1 2">
    <name type="scientific">Acinetobacter albensis</name>
    <dbReference type="NCBI Taxonomy" id="1673609"/>
    <lineage>
        <taxon>Bacteria</taxon>
        <taxon>Pseudomonadati</taxon>
        <taxon>Pseudomonadota</taxon>
        <taxon>Gammaproteobacteria</taxon>
        <taxon>Moraxellales</taxon>
        <taxon>Moraxellaceae</taxon>
        <taxon>Acinetobacter</taxon>
    </lineage>
</organism>
<gene>
    <name evidence="1" type="ORF">GA0116959_101182</name>
</gene>
<proteinExistence type="predicted"/>
<dbReference type="EMBL" id="FMBK01000001">
    <property type="protein sequence ID" value="SCC70839.1"/>
    <property type="molecule type" value="Genomic_DNA"/>
</dbReference>
<dbReference type="AlphaFoldDB" id="A0A1C4GRN3"/>
<dbReference type="OrthoDB" id="6695826at2"/>
<evidence type="ECO:0000313" key="2">
    <source>
        <dbReference type="Proteomes" id="UP000243661"/>
    </source>
</evidence>
<dbReference type="Proteomes" id="UP000243661">
    <property type="component" value="Unassembled WGS sequence"/>
</dbReference>
<dbReference type="RefSeq" id="WP_092717343.1">
    <property type="nucleotide sequence ID" value="NZ_FMBK01000001.1"/>
</dbReference>
<protein>
    <submittedName>
        <fullName evidence="1">Uncharacterized protein</fullName>
    </submittedName>
</protein>
<reference evidence="1 2" key="1">
    <citation type="submission" date="2016-08" db="EMBL/GenBank/DDBJ databases">
        <authorList>
            <person name="Seilhamer J.J."/>
        </authorList>
    </citation>
    <scope>NUCLEOTIDE SEQUENCE [LARGE SCALE GENOMIC DNA]</scope>
    <source>
        <strain evidence="1 2">ANC 4874</strain>
    </source>
</reference>